<evidence type="ECO:0000313" key="3">
    <source>
        <dbReference type="Proteomes" id="UP000198959"/>
    </source>
</evidence>
<dbReference type="PANTHER" id="PTHR43586:SF24">
    <property type="entry name" value="BLR4730 PROTEIN"/>
    <property type="match status" value="1"/>
</dbReference>
<feature type="domain" description="Aminotransferase class V" evidence="1">
    <location>
        <begin position="34"/>
        <end position="290"/>
    </location>
</feature>
<dbReference type="Gene3D" id="3.40.640.10">
    <property type="entry name" value="Type I PLP-dependent aspartate aminotransferase-like (Major domain)"/>
    <property type="match status" value="1"/>
</dbReference>
<dbReference type="SUPFAM" id="SSF53383">
    <property type="entry name" value="PLP-dependent transferases"/>
    <property type="match status" value="1"/>
</dbReference>
<dbReference type="Proteomes" id="UP000198959">
    <property type="component" value="Unassembled WGS sequence"/>
</dbReference>
<dbReference type="InterPro" id="IPR015421">
    <property type="entry name" value="PyrdxlP-dep_Trfase_major"/>
</dbReference>
<accession>A0A1C6S0Q7</accession>
<name>A0A1C6S0Q7_9ACTN</name>
<protein>
    <submittedName>
        <fullName evidence="2">L-cysteine/cystine lyase</fullName>
    </submittedName>
</protein>
<evidence type="ECO:0000259" key="1">
    <source>
        <dbReference type="Pfam" id="PF00266"/>
    </source>
</evidence>
<evidence type="ECO:0000313" key="2">
    <source>
        <dbReference type="EMBL" id="SCL22870.1"/>
    </source>
</evidence>
<dbReference type="STRING" id="145854.GA0074692_1474"/>
<dbReference type="InterPro" id="IPR015424">
    <property type="entry name" value="PyrdxlP-dep_Trfase"/>
</dbReference>
<dbReference type="PANTHER" id="PTHR43586">
    <property type="entry name" value="CYSTEINE DESULFURASE"/>
    <property type="match status" value="1"/>
</dbReference>
<keyword evidence="3" id="KW-1185">Reference proteome</keyword>
<reference evidence="3" key="1">
    <citation type="submission" date="2016-06" db="EMBL/GenBank/DDBJ databases">
        <authorList>
            <person name="Varghese N."/>
            <person name="Submissions Spin"/>
        </authorList>
    </citation>
    <scope>NUCLEOTIDE SEQUENCE [LARGE SCALE GENOMIC DNA]</scope>
    <source>
        <strain evidence="3">DSM 43817</strain>
    </source>
</reference>
<dbReference type="Gene3D" id="3.90.1150.10">
    <property type="entry name" value="Aspartate Aminotransferase, domain 1"/>
    <property type="match status" value="1"/>
</dbReference>
<dbReference type="GO" id="GO:0016829">
    <property type="term" value="F:lyase activity"/>
    <property type="evidence" value="ECO:0007669"/>
    <property type="project" value="UniProtKB-KW"/>
</dbReference>
<proteinExistence type="predicted"/>
<dbReference type="InterPro" id="IPR015422">
    <property type="entry name" value="PyrdxlP-dep_Trfase_small"/>
</dbReference>
<dbReference type="InterPro" id="IPR000192">
    <property type="entry name" value="Aminotrans_V_dom"/>
</dbReference>
<gene>
    <name evidence="2" type="ORF">GA0074692_1474</name>
</gene>
<dbReference type="AlphaFoldDB" id="A0A1C6S0Q7"/>
<dbReference type="EMBL" id="FMHW01000002">
    <property type="protein sequence ID" value="SCL22870.1"/>
    <property type="molecule type" value="Genomic_DNA"/>
</dbReference>
<organism evidence="2 3">
    <name type="scientific">Micromonospora pallida</name>
    <dbReference type="NCBI Taxonomy" id="145854"/>
    <lineage>
        <taxon>Bacteria</taxon>
        <taxon>Bacillati</taxon>
        <taxon>Actinomycetota</taxon>
        <taxon>Actinomycetes</taxon>
        <taxon>Micromonosporales</taxon>
        <taxon>Micromonosporaceae</taxon>
        <taxon>Micromonospora</taxon>
    </lineage>
</organism>
<dbReference type="Pfam" id="PF00266">
    <property type="entry name" value="Aminotran_5"/>
    <property type="match status" value="1"/>
</dbReference>
<sequence length="378" mass="39410">MSGYDDPSDGHPASGTLDLVAVRADLPAVDRLVYLNTGTAGPLPTPVRDAMVTALDADLTLGRASGRRFARFAEHLAETRDLLARLVGADADEIVPTTGTTDGVTRVLAAQPWAAGDRVLVTVLEHPDVLRAVRDVAGRHHATVVVVPGATPEEIGANLSRELAGGARLVVVSHVTYGAGLVLPVPEIVAAARRHRAAVLVDGAQAVGAIRVDVRVLGADYYAFPGQKWLLGPEGVGALVVAHGSAGLPAAAFGPGMPSPVLWEGLRAALGWRERHGTQRFPAAVVAGAAELRRELAGIPQVEVLGLGAEAGLVTIRLPDVDAARVVAALGARRIATREIAETDGVRLSHGPFTTAQERRLVVDAVAELARERGTETW</sequence>
<dbReference type="OrthoDB" id="9808002at2"/>
<dbReference type="RefSeq" id="WP_091640667.1">
    <property type="nucleotide sequence ID" value="NZ_FMHW01000002.1"/>
</dbReference>
<keyword evidence="2" id="KW-0456">Lyase</keyword>